<dbReference type="CDD" id="cd04221">
    <property type="entry name" value="MauL"/>
    <property type="match status" value="1"/>
</dbReference>
<reference evidence="2 3" key="1">
    <citation type="submission" date="2020-08" db="EMBL/GenBank/DDBJ databases">
        <title>Genomic Encyclopedia of Type Strains, Phase IV (KMG-IV): sequencing the most valuable type-strain genomes for metagenomic binning, comparative biology and taxonomic classification.</title>
        <authorList>
            <person name="Goeker M."/>
        </authorList>
    </citation>
    <scope>NUCLEOTIDE SEQUENCE [LARGE SCALE GENOMIC DNA]</scope>
    <source>
        <strain evidence="2 3">DSM 106739</strain>
    </source>
</reference>
<dbReference type="RefSeq" id="WP_183634314.1">
    <property type="nucleotide sequence ID" value="NZ_BAABLE010000011.1"/>
</dbReference>
<protein>
    <submittedName>
        <fullName evidence="2">Plastocyanin</fullName>
    </submittedName>
</protein>
<keyword evidence="1" id="KW-0732">Signal</keyword>
<dbReference type="Proteomes" id="UP000561045">
    <property type="component" value="Unassembled WGS sequence"/>
</dbReference>
<organism evidence="2 3">
    <name type="scientific">Niveibacterium umoris</name>
    <dbReference type="NCBI Taxonomy" id="1193620"/>
    <lineage>
        <taxon>Bacteria</taxon>
        <taxon>Pseudomonadati</taxon>
        <taxon>Pseudomonadota</taxon>
        <taxon>Betaproteobacteria</taxon>
        <taxon>Rhodocyclales</taxon>
        <taxon>Rhodocyclaceae</taxon>
        <taxon>Niveibacterium</taxon>
    </lineage>
</organism>
<name>A0A840BLW2_9RHOO</name>
<evidence type="ECO:0000313" key="2">
    <source>
        <dbReference type="EMBL" id="MBB4012519.1"/>
    </source>
</evidence>
<sequence>MRRIGLWLLLCVMPPGVGATDVKVNVMTPAGAPIEYAVATLAPLGKELKAKPGKAIIDQVKKEFVPYVSVVPAGTLATFPNQDNIRHSVYSFSPAKKFELKLYAGTKADPVLFDKPGVVVLGCNIHDWMIAYVYVTEAPYFGSSEDEGEIALKGVPPGDYELHVWHPDSTGAELIRQVRIDGSAQTLPVQISLKPQRPKGEQHPYSPK</sequence>
<dbReference type="AlphaFoldDB" id="A0A840BLW2"/>
<comment type="caution">
    <text evidence="2">The sequence shown here is derived from an EMBL/GenBank/DDBJ whole genome shotgun (WGS) entry which is preliminary data.</text>
</comment>
<dbReference type="InterPro" id="IPR013784">
    <property type="entry name" value="Carb-bd-like_fold"/>
</dbReference>
<dbReference type="EMBL" id="JACIET010000001">
    <property type="protein sequence ID" value="MBB4012519.1"/>
    <property type="molecule type" value="Genomic_DNA"/>
</dbReference>
<dbReference type="InterPro" id="IPR008972">
    <property type="entry name" value="Cupredoxin"/>
</dbReference>
<dbReference type="SUPFAM" id="SSF49452">
    <property type="entry name" value="Starch-binding domain-like"/>
    <property type="match status" value="1"/>
</dbReference>
<dbReference type="Gene3D" id="2.60.40.420">
    <property type="entry name" value="Cupredoxins - blue copper proteins"/>
    <property type="match status" value="1"/>
</dbReference>
<gene>
    <name evidence="2" type="ORF">GGR36_001827</name>
</gene>
<evidence type="ECO:0000313" key="3">
    <source>
        <dbReference type="Proteomes" id="UP000561045"/>
    </source>
</evidence>
<proteinExistence type="predicted"/>
<feature type="signal peptide" evidence="1">
    <location>
        <begin position="1"/>
        <end position="19"/>
    </location>
</feature>
<keyword evidence="3" id="KW-1185">Reference proteome</keyword>
<evidence type="ECO:0000256" key="1">
    <source>
        <dbReference type="SAM" id="SignalP"/>
    </source>
</evidence>
<accession>A0A840BLW2</accession>
<dbReference type="InterPro" id="IPR034242">
    <property type="entry name" value="MauL"/>
</dbReference>
<dbReference type="GO" id="GO:0030246">
    <property type="term" value="F:carbohydrate binding"/>
    <property type="evidence" value="ECO:0007669"/>
    <property type="project" value="InterPro"/>
</dbReference>
<dbReference type="SUPFAM" id="SSF49503">
    <property type="entry name" value="Cupredoxins"/>
    <property type="match status" value="1"/>
</dbReference>
<feature type="chain" id="PRO_5032873812" evidence="1">
    <location>
        <begin position="20"/>
        <end position="208"/>
    </location>
</feature>